<accession>A0ABW3Y3B2</accession>
<organism evidence="5 6">
    <name type="scientific">Namhaeicola litoreus</name>
    <dbReference type="NCBI Taxonomy" id="1052145"/>
    <lineage>
        <taxon>Bacteria</taxon>
        <taxon>Pseudomonadati</taxon>
        <taxon>Bacteroidota</taxon>
        <taxon>Flavobacteriia</taxon>
        <taxon>Flavobacteriales</taxon>
        <taxon>Flavobacteriaceae</taxon>
        <taxon>Namhaeicola</taxon>
    </lineage>
</organism>
<dbReference type="Proteomes" id="UP001597201">
    <property type="component" value="Unassembled WGS sequence"/>
</dbReference>
<dbReference type="PANTHER" id="PTHR33164:SF101">
    <property type="entry name" value="TRANSCRIPTIONAL REPRESSOR MPRA"/>
    <property type="match status" value="1"/>
</dbReference>
<proteinExistence type="predicted"/>
<dbReference type="RefSeq" id="WP_377179195.1">
    <property type="nucleotide sequence ID" value="NZ_JBHTMY010000003.1"/>
</dbReference>
<reference evidence="6" key="1">
    <citation type="journal article" date="2019" name="Int. J. Syst. Evol. Microbiol.">
        <title>The Global Catalogue of Microorganisms (GCM) 10K type strain sequencing project: providing services to taxonomists for standard genome sequencing and annotation.</title>
        <authorList>
            <consortium name="The Broad Institute Genomics Platform"/>
            <consortium name="The Broad Institute Genome Sequencing Center for Infectious Disease"/>
            <person name="Wu L."/>
            <person name="Ma J."/>
        </authorList>
    </citation>
    <scope>NUCLEOTIDE SEQUENCE [LARGE SCALE GENOMIC DNA]</scope>
    <source>
        <strain evidence="6">CCUG 61485</strain>
    </source>
</reference>
<dbReference type="InterPro" id="IPR036390">
    <property type="entry name" value="WH_DNA-bd_sf"/>
</dbReference>
<sequence length="146" mass="17176">METSIFENSSNFPNESTRALLNLKYTANWLEKLGNELLKPFDISIQQYNILRILRGAKKAIKINEVRERMIENSPNATRLMDKLCEKGLIERERSENDRRVVFVKINQKGLNLLDQISIEEYVKVMNNLNERELKKLNELLVKLIK</sequence>
<evidence type="ECO:0000256" key="3">
    <source>
        <dbReference type="ARBA" id="ARBA00023163"/>
    </source>
</evidence>
<dbReference type="InterPro" id="IPR039422">
    <property type="entry name" value="MarR/SlyA-like"/>
</dbReference>
<name>A0ABW3Y3B2_9FLAO</name>
<evidence type="ECO:0000313" key="6">
    <source>
        <dbReference type="Proteomes" id="UP001597201"/>
    </source>
</evidence>
<dbReference type="InterPro" id="IPR000835">
    <property type="entry name" value="HTH_MarR-typ"/>
</dbReference>
<dbReference type="EMBL" id="JBHTMY010000003">
    <property type="protein sequence ID" value="MFD1316326.1"/>
    <property type="molecule type" value="Genomic_DNA"/>
</dbReference>
<gene>
    <name evidence="5" type="ORF">ACFQ39_11915</name>
</gene>
<dbReference type="PROSITE" id="PS50995">
    <property type="entry name" value="HTH_MARR_2"/>
    <property type="match status" value="1"/>
</dbReference>
<dbReference type="Pfam" id="PF22381">
    <property type="entry name" value="Staph_reg_Sar_Rot"/>
    <property type="match status" value="1"/>
</dbReference>
<dbReference type="PANTHER" id="PTHR33164">
    <property type="entry name" value="TRANSCRIPTIONAL REGULATOR, MARR FAMILY"/>
    <property type="match status" value="1"/>
</dbReference>
<keyword evidence="3" id="KW-0804">Transcription</keyword>
<dbReference type="InterPro" id="IPR055166">
    <property type="entry name" value="Transc_reg_Sar_Rot_HTH"/>
</dbReference>
<evidence type="ECO:0000313" key="5">
    <source>
        <dbReference type="EMBL" id="MFD1316326.1"/>
    </source>
</evidence>
<dbReference type="SUPFAM" id="SSF46785">
    <property type="entry name" value="Winged helix' DNA-binding domain"/>
    <property type="match status" value="1"/>
</dbReference>
<feature type="domain" description="HTH marR-type" evidence="4">
    <location>
        <begin position="13"/>
        <end position="146"/>
    </location>
</feature>
<keyword evidence="6" id="KW-1185">Reference proteome</keyword>
<keyword evidence="1" id="KW-0805">Transcription regulation</keyword>
<evidence type="ECO:0000256" key="2">
    <source>
        <dbReference type="ARBA" id="ARBA00023125"/>
    </source>
</evidence>
<keyword evidence="2" id="KW-0238">DNA-binding</keyword>
<dbReference type="Gene3D" id="1.10.10.10">
    <property type="entry name" value="Winged helix-like DNA-binding domain superfamily/Winged helix DNA-binding domain"/>
    <property type="match status" value="1"/>
</dbReference>
<comment type="caution">
    <text evidence="5">The sequence shown here is derived from an EMBL/GenBank/DDBJ whole genome shotgun (WGS) entry which is preliminary data.</text>
</comment>
<dbReference type="InterPro" id="IPR036388">
    <property type="entry name" value="WH-like_DNA-bd_sf"/>
</dbReference>
<evidence type="ECO:0000259" key="4">
    <source>
        <dbReference type="PROSITE" id="PS50995"/>
    </source>
</evidence>
<protein>
    <submittedName>
        <fullName evidence="5">MarR family winged helix-turn-helix transcriptional regulator</fullName>
    </submittedName>
</protein>
<evidence type="ECO:0000256" key="1">
    <source>
        <dbReference type="ARBA" id="ARBA00023015"/>
    </source>
</evidence>
<dbReference type="PRINTS" id="PR00598">
    <property type="entry name" value="HTHMARR"/>
</dbReference>
<dbReference type="SMART" id="SM00347">
    <property type="entry name" value="HTH_MARR"/>
    <property type="match status" value="1"/>
</dbReference>